<gene>
    <name evidence="4" type="ORF">A2W14_00445</name>
</gene>
<dbReference type="STRING" id="1798371.A2W14_00445"/>
<dbReference type="Gene3D" id="3.40.50.2300">
    <property type="match status" value="1"/>
</dbReference>
<sequence length="122" mass="13788">MSKILVIEDDSVLQQAYKDKFERNGFQVICAVSGEEGIQTAAKEIPDLIILDIILVGNLTGEDVLKQIKLNPKISSIPVVIMTNLDDKMFKFYDMGANWYFVKATTTLEQVLNKIKEILNHN</sequence>
<feature type="modified residue" description="4-aspartylphosphate" evidence="2">
    <location>
        <position position="52"/>
    </location>
</feature>
<comment type="caution">
    <text evidence="4">The sequence shown here is derived from an EMBL/GenBank/DDBJ whole genome shotgun (WGS) entry which is preliminary data.</text>
</comment>
<dbReference type="SMART" id="SM00448">
    <property type="entry name" value="REC"/>
    <property type="match status" value="1"/>
</dbReference>
<evidence type="ECO:0000313" key="5">
    <source>
        <dbReference type="Proteomes" id="UP000176665"/>
    </source>
</evidence>
<dbReference type="AlphaFoldDB" id="A0A1F5YQL2"/>
<evidence type="ECO:0000256" key="2">
    <source>
        <dbReference type="PROSITE-ProRule" id="PRU00169"/>
    </source>
</evidence>
<organism evidence="4 5">
    <name type="scientific">Candidatus Gottesmanbacteria bacterium RBG_16_37_8</name>
    <dbReference type="NCBI Taxonomy" id="1798371"/>
    <lineage>
        <taxon>Bacteria</taxon>
        <taxon>Candidatus Gottesmaniibacteriota</taxon>
    </lineage>
</organism>
<dbReference type="GO" id="GO:0000160">
    <property type="term" value="P:phosphorelay signal transduction system"/>
    <property type="evidence" value="ECO:0007669"/>
    <property type="project" value="InterPro"/>
</dbReference>
<keyword evidence="1 2" id="KW-0597">Phosphoprotein</keyword>
<dbReference type="Pfam" id="PF00072">
    <property type="entry name" value="Response_reg"/>
    <property type="match status" value="1"/>
</dbReference>
<dbReference type="InterPro" id="IPR011006">
    <property type="entry name" value="CheY-like_superfamily"/>
</dbReference>
<dbReference type="InterPro" id="IPR050595">
    <property type="entry name" value="Bact_response_regulator"/>
</dbReference>
<feature type="domain" description="Response regulatory" evidence="3">
    <location>
        <begin position="3"/>
        <end position="118"/>
    </location>
</feature>
<protein>
    <recommendedName>
        <fullName evidence="3">Response regulatory domain-containing protein</fullName>
    </recommendedName>
</protein>
<dbReference type="SUPFAM" id="SSF52172">
    <property type="entry name" value="CheY-like"/>
    <property type="match status" value="1"/>
</dbReference>
<dbReference type="PANTHER" id="PTHR44591">
    <property type="entry name" value="STRESS RESPONSE REGULATOR PROTEIN 1"/>
    <property type="match status" value="1"/>
</dbReference>
<dbReference type="Proteomes" id="UP000176665">
    <property type="component" value="Unassembled WGS sequence"/>
</dbReference>
<reference evidence="4 5" key="1">
    <citation type="journal article" date="2016" name="Nat. Commun.">
        <title>Thousands of microbial genomes shed light on interconnected biogeochemical processes in an aquifer system.</title>
        <authorList>
            <person name="Anantharaman K."/>
            <person name="Brown C.T."/>
            <person name="Hug L.A."/>
            <person name="Sharon I."/>
            <person name="Castelle C.J."/>
            <person name="Probst A.J."/>
            <person name="Thomas B.C."/>
            <person name="Singh A."/>
            <person name="Wilkins M.J."/>
            <person name="Karaoz U."/>
            <person name="Brodie E.L."/>
            <person name="Williams K.H."/>
            <person name="Hubbard S.S."/>
            <person name="Banfield J.F."/>
        </authorList>
    </citation>
    <scope>NUCLEOTIDE SEQUENCE [LARGE SCALE GENOMIC DNA]</scope>
</reference>
<name>A0A1F5YQL2_9BACT</name>
<dbReference type="PANTHER" id="PTHR44591:SF3">
    <property type="entry name" value="RESPONSE REGULATORY DOMAIN-CONTAINING PROTEIN"/>
    <property type="match status" value="1"/>
</dbReference>
<dbReference type="EMBL" id="MFJA01000064">
    <property type="protein sequence ID" value="OGG02374.1"/>
    <property type="molecule type" value="Genomic_DNA"/>
</dbReference>
<accession>A0A1F5YQL2</accession>
<evidence type="ECO:0000256" key="1">
    <source>
        <dbReference type="ARBA" id="ARBA00022553"/>
    </source>
</evidence>
<dbReference type="PROSITE" id="PS50110">
    <property type="entry name" value="RESPONSE_REGULATORY"/>
    <property type="match status" value="1"/>
</dbReference>
<proteinExistence type="predicted"/>
<dbReference type="InterPro" id="IPR001789">
    <property type="entry name" value="Sig_transdc_resp-reg_receiver"/>
</dbReference>
<evidence type="ECO:0000313" key="4">
    <source>
        <dbReference type="EMBL" id="OGG02374.1"/>
    </source>
</evidence>
<evidence type="ECO:0000259" key="3">
    <source>
        <dbReference type="PROSITE" id="PS50110"/>
    </source>
</evidence>